<feature type="region of interest" description="Disordered" evidence="5">
    <location>
        <begin position="412"/>
        <end position="433"/>
    </location>
</feature>
<dbReference type="GO" id="GO:0033186">
    <property type="term" value="C:CAF-1 complex"/>
    <property type="evidence" value="ECO:0007669"/>
    <property type="project" value="TreeGrafter"/>
</dbReference>
<feature type="domain" description="Chromatin assembly factor 1 subunit Cac1-like C-terminal" evidence="7">
    <location>
        <begin position="498"/>
        <end position="548"/>
    </location>
</feature>
<dbReference type="OrthoDB" id="440676at2759"/>
<dbReference type="PANTHER" id="PTHR15272:SF0">
    <property type="entry name" value="CHROMATIN ASSEMBLY FACTOR 1 SUBUNIT A"/>
    <property type="match status" value="1"/>
</dbReference>
<evidence type="ECO:0000313" key="8">
    <source>
        <dbReference type="EMBL" id="KAF2072872.1"/>
    </source>
</evidence>
<comment type="subcellular location">
    <subcellularLocation>
        <location evidence="1">Nucleus</location>
    </subcellularLocation>
</comment>
<dbReference type="Pfam" id="PF12253">
    <property type="entry name" value="CAF1A_dimeriz"/>
    <property type="match status" value="1"/>
</dbReference>
<dbReference type="AlphaFoldDB" id="A0A8J4V3S7"/>
<feature type="compositionally biased region" description="Basic and acidic residues" evidence="5">
    <location>
        <begin position="63"/>
        <end position="141"/>
    </location>
</feature>
<dbReference type="GO" id="GO:0005634">
    <property type="term" value="C:nucleus"/>
    <property type="evidence" value="ECO:0007669"/>
    <property type="project" value="UniProtKB-SubCell"/>
</dbReference>
<dbReference type="EMBL" id="AJWJ01000242">
    <property type="protein sequence ID" value="KAF2072872.1"/>
    <property type="molecule type" value="Genomic_DNA"/>
</dbReference>
<feature type="compositionally biased region" description="Low complexity" evidence="5">
    <location>
        <begin position="1"/>
        <end position="56"/>
    </location>
</feature>
<proteinExistence type="predicted"/>
<dbReference type="InterPro" id="IPR048800">
    <property type="entry name" value="Cac1-like_C"/>
</dbReference>
<evidence type="ECO:0000256" key="3">
    <source>
        <dbReference type="ARBA" id="ARBA00023204"/>
    </source>
</evidence>
<feature type="compositionally biased region" description="Acidic residues" evidence="5">
    <location>
        <begin position="342"/>
        <end position="354"/>
    </location>
</feature>
<feature type="compositionally biased region" description="Basic and acidic residues" evidence="5">
    <location>
        <begin position="149"/>
        <end position="174"/>
    </location>
</feature>
<dbReference type="GO" id="GO:0006281">
    <property type="term" value="P:DNA repair"/>
    <property type="evidence" value="ECO:0007669"/>
    <property type="project" value="UniProtKB-KW"/>
</dbReference>
<sequence length="657" mass="75868">MDTTTTTMVTTSNIPTTFTADDTSSSSNDTIATTNTTPSTSQDNNSSNNNNQGAATPKKRKRLTEEEKKQREVEKRLKDEKKEEERLKREEDKKKKEEEKKRREEEAEKKKEERELEKKKKEEEKKKREEEKKKRDDEAEKKKRGKRIREKEKGRGKKRKEEEAEIEKKKKEEELEKKQPKLTKFFTAIEPVRTKSISNSFIQPLELPPNTIIFNYPKVDCDLERFENLVFNQSENSSTSSTLTKQELFKELFISGGGKSKQNDSNYRWPPIKKRTKRFIIESLPGSIIHHGVLSNLGSLKFMKFHDSYRPSYYGTFSKKSKIVNAKNPFKKDTTIDYDYDSADEWEDEPDGDVDNVSSADEKNDSSDEEDDDELDEWVVQDEDVIDQNINNNTNSNVTSTNDNMAIDVDNISNNNNSNNINNNTQTQEKRKKKKKIITKKVPIIIAPNEILSKEFESIVNIFTIQSISNDFSFPIKLSEPIKIVKESSISEFPQNALPTLLHIIKENKLSYKKLVEIIQQSFPNISSKQIKEKLNEHCTFTNKSWTIKAESESFLSTPIHSDYPLPIIIPKSPANNRKKVNNLSESSESSTSNKKINNNNSDESGNDDDQQQQPKEICSSPKPKATKSKKKPPQPTQSNSLFNYFSKVDKQEKEWL</sequence>
<keyword evidence="9" id="KW-1185">Reference proteome</keyword>
<keyword evidence="3" id="KW-0234">DNA repair</keyword>
<feature type="domain" description="Chromatin assembly factor 1 subunit A dimerization" evidence="6">
    <location>
        <begin position="301"/>
        <end position="373"/>
    </location>
</feature>
<evidence type="ECO:0000259" key="6">
    <source>
        <dbReference type="Pfam" id="PF12253"/>
    </source>
</evidence>
<evidence type="ECO:0000256" key="1">
    <source>
        <dbReference type="ARBA" id="ARBA00004123"/>
    </source>
</evidence>
<evidence type="ECO:0008006" key="10">
    <source>
        <dbReference type="Google" id="ProtNLM"/>
    </source>
</evidence>
<feature type="compositionally biased region" description="Basic and acidic residues" evidence="5">
    <location>
        <begin position="648"/>
        <end position="657"/>
    </location>
</feature>
<dbReference type="GO" id="GO:0006334">
    <property type="term" value="P:nucleosome assembly"/>
    <property type="evidence" value="ECO:0007669"/>
    <property type="project" value="TreeGrafter"/>
</dbReference>
<accession>A0A8J4V3S7</accession>
<evidence type="ECO:0000256" key="2">
    <source>
        <dbReference type="ARBA" id="ARBA00022763"/>
    </source>
</evidence>
<dbReference type="InterPro" id="IPR022043">
    <property type="entry name" value="CAF1A_DD"/>
</dbReference>
<feature type="region of interest" description="Disordered" evidence="5">
    <location>
        <begin position="1"/>
        <end position="174"/>
    </location>
</feature>
<keyword evidence="2" id="KW-0227">DNA damage</keyword>
<gene>
    <name evidence="8" type="ORF">CYY_005820</name>
</gene>
<organism evidence="8 9">
    <name type="scientific">Polysphondylium violaceum</name>
    <dbReference type="NCBI Taxonomy" id="133409"/>
    <lineage>
        <taxon>Eukaryota</taxon>
        <taxon>Amoebozoa</taxon>
        <taxon>Evosea</taxon>
        <taxon>Eumycetozoa</taxon>
        <taxon>Dictyostelia</taxon>
        <taxon>Dictyosteliales</taxon>
        <taxon>Dictyosteliaceae</taxon>
        <taxon>Polysphondylium</taxon>
    </lineage>
</organism>
<feature type="region of interest" description="Disordered" evidence="5">
    <location>
        <begin position="571"/>
        <end position="657"/>
    </location>
</feature>
<feature type="region of interest" description="Disordered" evidence="5">
    <location>
        <begin position="342"/>
        <end position="375"/>
    </location>
</feature>
<dbReference type="Pfam" id="PF21796">
    <property type="entry name" value="Cac1_C"/>
    <property type="match status" value="1"/>
</dbReference>
<evidence type="ECO:0000313" key="9">
    <source>
        <dbReference type="Proteomes" id="UP000695562"/>
    </source>
</evidence>
<dbReference type="Proteomes" id="UP000695562">
    <property type="component" value="Unassembled WGS sequence"/>
</dbReference>
<evidence type="ECO:0000259" key="7">
    <source>
        <dbReference type="Pfam" id="PF21796"/>
    </source>
</evidence>
<name>A0A8J4V3S7_9MYCE</name>
<evidence type="ECO:0000256" key="4">
    <source>
        <dbReference type="ARBA" id="ARBA00023242"/>
    </source>
</evidence>
<protein>
    <recommendedName>
        <fullName evidence="10">Chromatin assembly factor 1 subunit A</fullName>
    </recommendedName>
</protein>
<reference evidence="8" key="1">
    <citation type="submission" date="2020-01" db="EMBL/GenBank/DDBJ databases">
        <title>Development of genomics and gene disruption for Polysphondylium violaceum indicates a role for the polyketide synthase stlB in stalk morphogenesis.</title>
        <authorList>
            <person name="Narita B."/>
            <person name="Kawabe Y."/>
            <person name="Kin K."/>
            <person name="Saito T."/>
            <person name="Gibbs R."/>
            <person name="Kuspa A."/>
            <person name="Muzny D."/>
            <person name="Queller D."/>
            <person name="Richards S."/>
            <person name="Strassman J."/>
            <person name="Sucgang R."/>
            <person name="Worley K."/>
            <person name="Schaap P."/>
        </authorList>
    </citation>
    <scope>NUCLEOTIDE SEQUENCE</scope>
    <source>
        <strain evidence="8">QSvi11</strain>
    </source>
</reference>
<feature type="compositionally biased region" description="Low complexity" evidence="5">
    <location>
        <begin position="582"/>
        <end position="604"/>
    </location>
</feature>
<evidence type="ECO:0000256" key="5">
    <source>
        <dbReference type="SAM" id="MobiDB-lite"/>
    </source>
</evidence>
<dbReference type="PANTHER" id="PTHR15272">
    <property type="entry name" value="CHROMATIN ASSEMBLY FACTOR 1 SUBUNIT A CAF-1 SUBUNIT A"/>
    <property type="match status" value="1"/>
</dbReference>
<comment type="caution">
    <text evidence="8">The sequence shown here is derived from an EMBL/GenBank/DDBJ whole genome shotgun (WGS) entry which is preliminary data.</text>
</comment>
<keyword evidence="4" id="KW-0539">Nucleus</keyword>
<feature type="compositionally biased region" description="Low complexity" evidence="5">
    <location>
        <begin position="412"/>
        <end position="424"/>
    </location>
</feature>